<evidence type="ECO:0000256" key="3">
    <source>
        <dbReference type="ARBA" id="ARBA00022670"/>
    </source>
</evidence>
<evidence type="ECO:0000313" key="11">
    <source>
        <dbReference type="EMBL" id="SVC33076.1"/>
    </source>
</evidence>
<dbReference type="PANTHER" id="PTHR21666:SF289">
    <property type="entry name" value="L-ALA--D-GLU ENDOPEPTIDASE"/>
    <property type="match status" value="1"/>
</dbReference>
<feature type="non-terminal residue" evidence="11">
    <location>
        <position position="275"/>
    </location>
</feature>
<reference evidence="11" key="1">
    <citation type="submission" date="2018-05" db="EMBL/GenBank/DDBJ databases">
        <authorList>
            <person name="Lanie J.A."/>
            <person name="Ng W.-L."/>
            <person name="Kazmierczak K.M."/>
            <person name="Andrzejewski T.M."/>
            <person name="Davidsen T.M."/>
            <person name="Wayne K.J."/>
            <person name="Tettelin H."/>
            <person name="Glass J.I."/>
            <person name="Rusch D."/>
            <person name="Podicherti R."/>
            <person name="Tsui H.-C.T."/>
            <person name="Winkler M.E."/>
        </authorList>
    </citation>
    <scope>NUCLEOTIDE SEQUENCE</scope>
</reference>
<feature type="domain" description="Csd3-like second N-terminal" evidence="10">
    <location>
        <begin position="121"/>
        <end position="226"/>
    </location>
</feature>
<evidence type="ECO:0000256" key="7">
    <source>
        <dbReference type="ARBA" id="ARBA00022833"/>
    </source>
</evidence>
<keyword evidence="4" id="KW-0479">Metal-binding</keyword>
<evidence type="ECO:0000259" key="10">
    <source>
        <dbReference type="Pfam" id="PF19425"/>
    </source>
</evidence>
<gene>
    <name evidence="11" type="ORF">METZ01_LOCUS285930</name>
</gene>
<dbReference type="SUPFAM" id="SSF51261">
    <property type="entry name" value="Duplicated hybrid motif"/>
    <property type="match status" value="1"/>
</dbReference>
<organism evidence="11">
    <name type="scientific">marine metagenome</name>
    <dbReference type="NCBI Taxonomy" id="408172"/>
    <lineage>
        <taxon>unclassified sequences</taxon>
        <taxon>metagenomes</taxon>
        <taxon>ecological metagenomes</taxon>
    </lineage>
</organism>
<dbReference type="PANTHER" id="PTHR21666">
    <property type="entry name" value="PEPTIDASE-RELATED"/>
    <property type="match status" value="1"/>
</dbReference>
<proteinExistence type="predicted"/>
<keyword evidence="5" id="KW-0732">Signal</keyword>
<keyword evidence="7" id="KW-0862">Zinc</keyword>
<comment type="subcellular location">
    <subcellularLocation>
        <location evidence="2">Cell envelope</location>
    </subcellularLocation>
</comment>
<dbReference type="GO" id="GO:0030313">
    <property type="term" value="C:cell envelope"/>
    <property type="evidence" value="ECO:0007669"/>
    <property type="project" value="UniProtKB-SubCell"/>
</dbReference>
<evidence type="ECO:0000256" key="1">
    <source>
        <dbReference type="ARBA" id="ARBA00001947"/>
    </source>
</evidence>
<protein>
    <recommendedName>
        <fullName evidence="12">Peptidase M23 domain-containing protein</fullName>
    </recommendedName>
</protein>
<keyword evidence="3" id="KW-0645">Protease</keyword>
<dbReference type="Gene3D" id="3.10.450.350">
    <property type="match status" value="2"/>
</dbReference>
<keyword evidence="6" id="KW-0378">Hydrolase</keyword>
<dbReference type="AlphaFoldDB" id="A0A382L8M3"/>
<evidence type="ECO:0000256" key="6">
    <source>
        <dbReference type="ARBA" id="ARBA00022801"/>
    </source>
</evidence>
<evidence type="ECO:0000256" key="8">
    <source>
        <dbReference type="ARBA" id="ARBA00023049"/>
    </source>
</evidence>
<evidence type="ECO:0000256" key="5">
    <source>
        <dbReference type="ARBA" id="ARBA00022729"/>
    </source>
</evidence>
<comment type="cofactor">
    <cofactor evidence="1">
        <name>Zn(2+)</name>
        <dbReference type="ChEBI" id="CHEBI:29105"/>
    </cofactor>
</comment>
<dbReference type="GO" id="GO:0006508">
    <property type="term" value="P:proteolysis"/>
    <property type="evidence" value="ECO:0007669"/>
    <property type="project" value="UniProtKB-KW"/>
</dbReference>
<evidence type="ECO:0000256" key="4">
    <source>
        <dbReference type="ARBA" id="ARBA00022723"/>
    </source>
</evidence>
<dbReference type="InterPro" id="IPR016047">
    <property type="entry name" value="M23ase_b-sheet_dom"/>
</dbReference>
<accession>A0A382L8M3</accession>
<evidence type="ECO:0000256" key="2">
    <source>
        <dbReference type="ARBA" id="ARBA00004196"/>
    </source>
</evidence>
<dbReference type="InterPro" id="IPR011055">
    <property type="entry name" value="Dup_hybrid_motif"/>
</dbReference>
<dbReference type="Pfam" id="PF19425">
    <property type="entry name" value="Csd3_N2"/>
    <property type="match status" value="1"/>
</dbReference>
<sequence>MLLAIALMCSVLMPTAKADGKHDFYFEASRGDAFYKFFYSTGLSGKLLKKLMVSDERAQRLNHIYPGDKFKIELDENHNLKKIVFAPQNANPILISYSKQKFRFVTVNIQSTQDITNSTITINKSLIYDAKKAGIEAEVTKLIVDNFSWELDFSRDLRKGDKFVLAWDGEKTPCAMIYVGDRKTIALFAYKNPAGQKKYYTSEGKTLNDSFSFPPLKKYTRISSGYQKSRYHPTLKVWRSHLGTDFAAPKGTPVYATAKGVIKHLATLTGYGNVV</sequence>
<dbReference type="InterPro" id="IPR045834">
    <property type="entry name" value="Csd3_N2"/>
</dbReference>
<dbReference type="GO" id="GO:0004222">
    <property type="term" value="F:metalloendopeptidase activity"/>
    <property type="evidence" value="ECO:0007669"/>
    <property type="project" value="TreeGrafter"/>
</dbReference>
<evidence type="ECO:0000259" key="9">
    <source>
        <dbReference type="Pfam" id="PF01551"/>
    </source>
</evidence>
<dbReference type="GO" id="GO:0046872">
    <property type="term" value="F:metal ion binding"/>
    <property type="evidence" value="ECO:0007669"/>
    <property type="project" value="UniProtKB-KW"/>
</dbReference>
<name>A0A382L8M3_9ZZZZ</name>
<feature type="domain" description="M23ase beta-sheet core" evidence="9">
    <location>
        <begin position="240"/>
        <end position="275"/>
    </location>
</feature>
<dbReference type="EMBL" id="UINC01085483">
    <property type="protein sequence ID" value="SVC33076.1"/>
    <property type="molecule type" value="Genomic_DNA"/>
</dbReference>
<evidence type="ECO:0008006" key="12">
    <source>
        <dbReference type="Google" id="ProtNLM"/>
    </source>
</evidence>
<dbReference type="Gene3D" id="2.70.70.10">
    <property type="entry name" value="Glucose Permease (Domain IIA)"/>
    <property type="match status" value="1"/>
</dbReference>
<dbReference type="Pfam" id="PF01551">
    <property type="entry name" value="Peptidase_M23"/>
    <property type="match status" value="1"/>
</dbReference>
<dbReference type="CDD" id="cd12797">
    <property type="entry name" value="M23_peptidase"/>
    <property type="match status" value="1"/>
</dbReference>
<dbReference type="InterPro" id="IPR050570">
    <property type="entry name" value="Cell_wall_metabolism_enzyme"/>
</dbReference>
<keyword evidence="8" id="KW-0482">Metalloprotease</keyword>